<name>A0A3P7H5S7_TOXCA</name>
<reference evidence="2" key="1">
    <citation type="submission" date="2018-11" db="EMBL/GenBank/DDBJ databases">
        <authorList>
            <consortium name="Pathogen Informatics"/>
        </authorList>
    </citation>
    <scope>NUCLEOTIDE SEQUENCE [LARGE SCALE GENOMIC DNA]</scope>
</reference>
<protein>
    <submittedName>
        <fullName evidence="2">Uncharacterized protein</fullName>
    </submittedName>
</protein>
<keyword evidence="1" id="KW-1133">Transmembrane helix</keyword>
<keyword evidence="1" id="KW-0812">Transmembrane</keyword>
<dbReference type="AlphaFoldDB" id="A0A3P7H5S7"/>
<dbReference type="Gene3D" id="1.20.1310.10">
    <property type="entry name" value="Cullin Repeats"/>
    <property type="match status" value="1"/>
</dbReference>
<evidence type="ECO:0000256" key="1">
    <source>
        <dbReference type="SAM" id="Phobius"/>
    </source>
</evidence>
<gene>
    <name evidence="2" type="ORF">TCNE_LOCUS3968</name>
</gene>
<evidence type="ECO:0000313" key="2">
    <source>
        <dbReference type="EMBL" id="VDM29685.1"/>
    </source>
</evidence>
<dbReference type="SUPFAM" id="SSF74788">
    <property type="entry name" value="Cullin repeat-like"/>
    <property type="match status" value="1"/>
</dbReference>
<accession>A0A3P7H5S7</accession>
<dbReference type="EMBL" id="UYWY01005829">
    <property type="protein sequence ID" value="VDM29685.1"/>
    <property type="molecule type" value="Genomic_DNA"/>
</dbReference>
<dbReference type="InterPro" id="IPR016159">
    <property type="entry name" value="Cullin_repeat-like_dom_sf"/>
</dbReference>
<proteinExistence type="predicted"/>
<keyword evidence="1" id="KW-0472">Membrane</keyword>
<sequence>MLSEYCRLWRVYYQGTTYIHNLFGYLNKQYVKSKGRMEIEGGYGAYSQFITQSDVKEIGLVSVISLLTAVLVLVWDNSNGPNET</sequence>
<organism evidence="2">
    <name type="scientific">Toxocara canis</name>
    <name type="common">Canine roundworm</name>
    <dbReference type="NCBI Taxonomy" id="6265"/>
    <lineage>
        <taxon>Eukaryota</taxon>
        <taxon>Metazoa</taxon>
        <taxon>Ecdysozoa</taxon>
        <taxon>Nematoda</taxon>
        <taxon>Chromadorea</taxon>
        <taxon>Rhabditida</taxon>
        <taxon>Spirurina</taxon>
        <taxon>Ascaridomorpha</taxon>
        <taxon>Ascaridoidea</taxon>
        <taxon>Toxocaridae</taxon>
        <taxon>Toxocara</taxon>
    </lineage>
</organism>
<feature type="transmembrane region" description="Helical" evidence="1">
    <location>
        <begin position="58"/>
        <end position="75"/>
    </location>
</feature>